<organism evidence="2 3">
    <name type="scientific">Jatropha curcas</name>
    <name type="common">Barbados nut</name>
    <dbReference type="NCBI Taxonomy" id="180498"/>
    <lineage>
        <taxon>Eukaryota</taxon>
        <taxon>Viridiplantae</taxon>
        <taxon>Streptophyta</taxon>
        <taxon>Embryophyta</taxon>
        <taxon>Tracheophyta</taxon>
        <taxon>Spermatophyta</taxon>
        <taxon>Magnoliopsida</taxon>
        <taxon>eudicotyledons</taxon>
        <taxon>Gunneridae</taxon>
        <taxon>Pentapetalae</taxon>
        <taxon>rosids</taxon>
        <taxon>fabids</taxon>
        <taxon>Malpighiales</taxon>
        <taxon>Euphorbiaceae</taxon>
        <taxon>Crotonoideae</taxon>
        <taxon>Jatropheae</taxon>
        <taxon>Jatropha</taxon>
    </lineage>
</organism>
<dbReference type="STRING" id="180498.A0A067K2M1"/>
<dbReference type="PANTHER" id="PTHR33624">
    <property type="entry name" value="SIGMA FACTOR BINDING PROTEIN 1, CHLOROPLASTIC"/>
    <property type="match status" value="1"/>
</dbReference>
<dbReference type="EMBL" id="KK914761">
    <property type="protein sequence ID" value="KDP29263.1"/>
    <property type="molecule type" value="Genomic_DNA"/>
</dbReference>
<evidence type="ECO:0000313" key="2">
    <source>
        <dbReference type="EMBL" id="KDP29263.1"/>
    </source>
</evidence>
<dbReference type="OrthoDB" id="665788at2759"/>
<name>A0A067K2M1_JATCU</name>
<reference evidence="2 3" key="1">
    <citation type="journal article" date="2014" name="PLoS ONE">
        <title>Global Analysis of Gene Expression Profiles in Physic Nut (Jatropha curcas L.) Seedlings Exposed to Salt Stress.</title>
        <authorList>
            <person name="Zhang L."/>
            <person name="Zhang C."/>
            <person name="Wu P."/>
            <person name="Chen Y."/>
            <person name="Li M."/>
            <person name="Jiang H."/>
            <person name="Wu G."/>
        </authorList>
    </citation>
    <scope>NUCLEOTIDE SEQUENCE [LARGE SCALE GENOMIC DNA]</scope>
    <source>
        <strain evidence="3">cv. GZQX0401</strain>
        <tissue evidence="2">Young leaves</tissue>
    </source>
</reference>
<dbReference type="InterPro" id="IPR008889">
    <property type="entry name" value="VQ"/>
</dbReference>
<evidence type="ECO:0000259" key="1">
    <source>
        <dbReference type="Pfam" id="PF05678"/>
    </source>
</evidence>
<dbReference type="Pfam" id="PF05678">
    <property type="entry name" value="VQ"/>
    <property type="match status" value="1"/>
</dbReference>
<protein>
    <recommendedName>
        <fullName evidence="1">VQ domain-containing protein</fullName>
    </recommendedName>
</protein>
<keyword evidence="3" id="KW-1185">Reference proteome</keyword>
<dbReference type="AlphaFoldDB" id="A0A067K2M1"/>
<sequence>MDSLIVATTATVLENKKIATKRTKKIKKRPTKVVYISNPIKFKTSASQFRALVQELTGQDSELPADPTSWFLDHYHHDDGVGGDNLTDLDSSRTNDDDDQELVEVVPALDLKDQEQLERVVLDPDAPPLELFDDIFIPQMLENYSSSGLMASNLFYESSSASATTTTTHVDLLRTLN</sequence>
<dbReference type="PANTHER" id="PTHR33624:SF2">
    <property type="entry name" value="SIGMA FACTOR BINDING PROTEIN 1, CHLOROPLASTIC"/>
    <property type="match status" value="1"/>
</dbReference>
<proteinExistence type="predicted"/>
<evidence type="ECO:0000313" key="3">
    <source>
        <dbReference type="Proteomes" id="UP000027138"/>
    </source>
</evidence>
<gene>
    <name evidence="2" type="ORF">JCGZ_16652</name>
</gene>
<dbReference type="InterPro" id="IPR039335">
    <property type="entry name" value="SIB1/2"/>
</dbReference>
<dbReference type="Proteomes" id="UP000027138">
    <property type="component" value="Unassembled WGS sequence"/>
</dbReference>
<feature type="domain" description="VQ" evidence="1">
    <location>
        <begin position="36"/>
        <end position="61"/>
    </location>
</feature>
<accession>A0A067K2M1</accession>